<evidence type="ECO:0000256" key="1">
    <source>
        <dbReference type="SAM" id="Phobius"/>
    </source>
</evidence>
<evidence type="ECO:0000313" key="2">
    <source>
        <dbReference type="EMBL" id="ALI37557.1"/>
    </source>
</evidence>
<accession>A0A654M2X5</accession>
<evidence type="ECO:0000313" key="3">
    <source>
        <dbReference type="Proteomes" id="UP000058925"/>
    </source>
</evidence>
<name>A0A654M2X5_9ARCH</name>
<organism evidence="2 3">
    <name type="scientific">Candidatus Nitrosocosmicus oleophilus</name>
    <dbReference type="NCBI Taxonomy" id="1353260"/>
    <lineage>
        <taxon>Archaea</taxon>
        <taxon>Nitrososphaerota</taxon>
        <taxon>Nitrososphaeria</taxon>
        <taxon>Nitrososphaerales</taxon>
        <taxon>Nitrososphaeraceae</taxon>
        <taxon>Candidatus Nitrosocosmicus</taxon>
    </lineage>
</organism>
<feature type="transmembrane region" description="Helical" evidence="1">
    <location>
        <begin position="36"/>
        <end position="54"/>
    </location>
</feature>
<keyword evidence="1" id="KW-0812">Transmembrane</keyword>
<protein>
    <submittedName>
        <fullName evidence="2">Uncharacterized protein</fullName>
    </submittedName>
</protein>
<reference evidence="3" key="1">
    <citation type="submission" date="2015-10" db="EMBL/GenBank/DDBJ databases">
        <title>Niche specialization of a soil ammonia-oxidizing archaeon, Candidatus Nitrosocosmicus oleophilus.</title>
        <authorList>
            <person name="Jung M.-Y."/>
            <person name="Rhee S.-K."/>
        </authorList>
    </citation>
    <scope>NUCLEOTIDE SEQUENCE [LARGE SCALE GENOMIC DNA]</scope>
    <source>
        <strain evidence="3">MY3</strain>
    </source>
</reference>
<feature type="transmembrane region" description="Helical" evidence="1">
    <location>
        <begin position="6"/>
        <end position="24"/>
    </location>
</feature>
<dbReference type="KEGG" id="taa:NMY3_03374"/>
<sequence>MKFAWFLGIINIFFFFILPVKIKYKCKLNPVTQNQKYRVLFLVKLVLSFFEIIIKYSELRTMGITLSYILTHL</sequence>
<gene>
    <name evidence="2" type="ORF">NMY3_03374</name>
</gene>
<keyword evidence="1" id="KW-1133">Transmembrane helix</keyword>
<proteinExistence type="predicted"/>
<keyword evidence="3" id="KW-1185">Reference proteome</keyword>
<dbReference type="EMBL" id="CP012850">
    <property type="protein sequence ID" value="ALI37557.1"/>
    <property type="molecule type" value="Genomic_DNA"/>
</dbReference>
<keyword evidence="1" id="KW-0472">Membrane</keyword>
<dbReference type="Proteomes" id="UP000058925">
    <property type="component" value="Chromosome"/>
</dbReference>
<dbReference type="AlphaFoldDB" id="A0A654M2X5"/>